<comment type="caution">
    <text evidence="3">The sequence shown here is derived from an EMBL/GenBank/DDBJ whole genome shotgun (WGS) entry which is preliminary data.</text>
</comment>
<feature type="domain" description="SMP-30/Gluconolactonase/LRE-like region" evidence="2">
    <location>
        <begin position="12"/>
        <end position="251"/>
    </location>
</feature>
<gene>
    <name evidence="3" type="ORF">GCM10007939_11240</name>
</gene>
<keyword evidence="4" id="KW-1185">Reference proteome</keyword>
<evidence type="ECO:0000313" key="4">
    <source>
        <dbReference type="Proteomes" id="UP001156694"/>
    </source>
</evidence>
<name>A0ABQ5VUB3_9RHOB</name>
<evidence type="ECO:0000259" key="2">
    <source>
        <dbReference type="Pfam" id="PF08450"/>
    </source>
</evidence>
<accession>A0ABQ5VUB3</accession>
<evidence type="ECO:0000313" key="3">
    <source>
        <dbReference type="EMBL" id="GLQ34841.1"/>
    </source>
</evidence>
<reference evidence="4" key="1">
    <citation type="journal article" date="2019" name="Int. J. Syst. Evol. Microbiol.">
        <title>The Global Catalogue of Microorganisms (GCM) 10K type strain sequencing project: providing services to taxonomists for standard genome sequencing and annotation.</title>
        <authorList>
            <consortium name="The Broad Institute Genomics Platform"/>
            <consortium name="The Broad Institute Genome Sequencing Center for Infectious Disease"/>
            <person name="Wu L."/>
            <person name="Ma J."/>
        </authorList>
    </citation>
    <scope>NUCLEOTIDE SEQUENCE [LARGE SCALE GENOMIC DNA]</scope>
    <source>
        <strain evidence="4">NBRC 110140</strain>
    </source>
</reference>
<sequence length="281" mass="30597">MIAPYDPRNASLGEGPLWHPERAQLFWFDINNNTLLSRTQDGPAQWQFDRPVSAAGWVSHDELLIASATDLFVFNVETTAQRTLCGLEVDNSATRSNDGRADPWGGFWIGTMGRQAEAQAGAIYRYHRGVLTRLYSDITISNAICFSPDKSSAYFADTPRRQIMRVSLDSDGWPMGAPEVFVDLSEQGYNPDGAVVDSTGHLWNAQWGAGRVARYAPDGAFVSAVEIPAAQATCPAFGGADYKTLFVTSASEGMVNPSPEQGQVFSTQTAITGQREHAVIL</sequence>
<dbReference type="PANTHER" id="PTHR10907:SF47">
    <property type="entry name" value="REGUCALCIN"/>
    <property type="match status" value="1"/>
</dbReference>
<dbReference type="Gene3D" id="2.120.10.30">
    <property type="entry name" value="TolB, C-terminal domain"/>
    <property type="match status" value="1"/>
</dbReference>
<dbReference type="SUPFAM" id="SSF63829">
    <property type="entry name" value="Calcium-dependent phosphotriesterase"/>
    <property type="match status" value="1"/>
</dbReference>
<dbReference type="PANTHER" id="PTHR10907">
    <property type="entry name" value="REGUCALCIN"/>
    <property type="match status" value="1"/>
</dbReference>
<dbReference type="RefSeq" id="WP_284376848.1">
    <property type="nucleotide sequence ID" value="NZ_BSNN01000002.1"/>
</dbReference>
<dbReference type="InterPro" id="IPR011042">
    <property type="entry name" value="6-blade_b-propeller_TolB-like"/>
</dbReference>
<evidence type="ECO:0000256" key="1">
    <source>
        <dbReference type="ARBA" id="ARBA00008853"/>
    </source>
</evidence>
<proteinExistence type="inferred from homology"/>
<dbReference type="Pfam" id="PF08450">
    <property type="entry name" value="SGL"/>
    <property type="match status" value="1"/>
</dbReference>
<dbReference type="PRINTS" id="PR01790">
    <property type="entry name" value="SMP30FAMILY"/>
</dbReference>
<protein>
    <submittedName>
        <fullName evidence="3">Gluconolactonase</fullName>
    </submittedName>
</protein>
<dbReference type="Proteomes" id="UP001156694">
    <property type="component" value="Unassembled WGS sequence"/>
</dbReference>
<comment type="similarity">
    <text evidence="1">Belongs to the SMP-30/CGR1 family.</text>
</comment>
<dbReference type="EMBL" id="BSNN01000002">
    <property type="protein sequence ID" value="GLQ34841.1"/>
    <property type="molecule type" value="Genomic_DNA"/>
</dbReference>
<dbReference type="InterPro" id="IPR013658">
    <property type="entry name" value="SGL"/>
</dbReference>
<dbReference type="InterPro" id="IPR005511">
    <property type="entry name" value="SMP-30"/>
</dbReference>
<organism evidence="3 4">
    <name type="scientific">Amylibacter marinus</name>
    <dbReference type="NCBI Taxonomy" id="1475483"/>
    <lineage>
        <taxon>Bacteria</taxon>
        <taxon>Pseudomonadati</taxon>
        <taxon>Pseudomonadota</taxon>
        <taxon>Alphaproteobacteria</taxon>
        <taxon>Rhodobacterales</taxon>
        <taxon>Paracoccaceae</taxon>
        <taxon>Amylibacter</taxon>
    </lineage>
</organism>